<keyword evidence="6" id="KW-1185">Reference proteome</keyword>
<dbReference type="Pfam" id="PF13205">
    <property type="entry name" value="Big_5"/>
    <property type="match status" value="1"/>
</dbReference>
<organism evidence="5 6">
    <name type="scientific">Clostridium ganghwense</name>
    <dbReference type="NCBI Taxonomy" id="312089"/>
    <lineage>
        <taxon>Bacteria</taxon>
        <taxon>Bacillati</taxon>
        <taxon>Bacillota</taxon>
        <taxon>Clostridia</taxon>
        <taxon>Eubacteriales</taxon>
        <taxon>Clostridiaceae</taxon>
        <taxon>Clostridium</taxon>
    </lineage>
</organism>
<accession>A0ABT4CU19</accession>
<evidence type="ECO:0000259" key="3">
    <source>
        <dbReference type="Pfam" id="PF13205"/>
    </source>
</evidence>
<dbReference type="SUPFAM" id="SSF69304">
    <property type="entry name" value="Tricorn protease N-terminal domain"/>
    <property type="match status" value="1"/>
</dbReference>
<dbReference type="EMBL" id="JAPQES010000007">
    <property type="protein sequence ID" value="MCY6372565.1"/>
    <property type="molecule type" value="Genomic_DNA"/>
</dbReference>
<feature type="domain" description="SbsA Ig-like" evidence="3">
    <location>
        <begin position="39"/>
        <end position="129"/>
    </location>
</feature>
<dbReference type="PANTHER" id="PTHR32256:SF17">
    <property type="entry name" value="EGF-LIKE DOMAIN-CONTAINING PROTEIN"/>
    <property type="match status" value="1"/>
</dbReference>
<reference evidence="5" key="1">
    <citation type="submission" date="2022-12" db="EMBL/GenBank/DDBJ databases">
        <authorList>
            <person name="Wang J."/>
        </authorList>
    </citation>
    <scope>NUCLEOTIDE SEQUENCE</scope>
    <source>
        <strain evidence="5">HY-42-06</strain>
    </source>
</reference>
<dbReference type="PANTHER" id="PTHR32256">
    <property type="match status" value="1"/>
</dbReference>
<dbReference type="InterPro" id="IPR011042">
    <property type="entry name" value="6-blade_b-propeller_TolB-like"/>
</dbReference>
<dbReference type="Pfam" id="PF16472">
    <property type="entry name" value="DUF5050"/>
    <property type="match status" value="1"/>
</dbReference>
<keyword evidence="1 2" id="KW-0732">Signal</keyword>
<gene>
    <name evidence="5" type="ORF">OXH55_18195</name>
</gene>
<evidence type="ECO:0000256" key="1">
    <source>
        <dbReference type="ARBA" id="ARBA00022729"/>
    </source>
</evidence>
<evidence type="ECO:0000259" key="4">
    <source>
        <dbReference type="Pfam" id="PF16472"/>
    </source>
</evidence>
<proteinExistence type="predicted"/>
<dbReference type="InterPro" id="IPR053369">
    <property type="entry name" value="SrfA-induced_signal"/>
</dbReference>
<evidence type="ECO:0000256" key="2">
    <source>
        <dbReference type="SAM" id="SignalP"/>
    </source>
</evidence>
<dbReference type="Proteomes" id="UP001079657">
    <property type="component" value="Unassembled WGS sequence"/>
</dbReference>
<sequence length="423" mass="48873">MRGKWKLLSVFILFFIITFSKVVYAVGDGEDQIKSIPKKVNVNPYKEWTVTCNEKLDRKSVYNNVNVYDEYYDKVDTSITISKDGTSFTVHPPKEGYEYDRGYYLEITACVGGIKSASGKYLDQDTVMYFKIKDNPIKKYNHELNERGNTCGNINNGGEFVQKGDWIYYCDYVNGLYKMKSNGTEKFMITNDVVDNINVMGNWIYYRDNGLYKIKTDGTNKTELDDNNVAIINVVGEWIYYINMSDRGKIYKMKIDGTSKTSLSQYEYEAYNLIVDEGWMYFSNTLNGYSIYKMKTDGTQLVKLNSDESYDVNVIDDWIYYCNFSDNKKLYKMRVDGTGKIELSDSQVCNVNVLGNNVYFINATGIRKGGDLYRISIDGEQETQLDDAMIYSVNVLNGWIYCRAYDGKDFKIKIDGTQRQVIK</sequence>
<comment type="caution">
    <text evidence="5">The sequence shown here is derived from an EMBL/GenBank/DDBJ whole genome shotgun (WGS) entry which is preliminary data.</text>
</comment>
<evidence type="ECO:0000313" key="6">
    <source>
        <dbReference type="Proteomes" id="UP001079657"/>
    </source>
</evidence>
<dbReference type="Gene3D" id="2.120.10.30">
    <property type="entry name" value="TolB, C-terminal domain"/>
    <property type="match status" value="1"/>
</dbReference>
<dbReference type="RefSeq" id="WP_268051573.1">
    <property type="nucleotide sequence ID" value="NZ_JAPQES010000007.1"/>
</dbReference>
<name>A0ABT4CU19_9CLOT</name>
<feature type="domain" description="Prolow-density lipoprotein receptor-related protein 1-like beta-propeller" evidence="4">
    <location>
        <begin position="149"/>
        <end position="410"/>
    </location>
</feature>
<dbReference type="InterPro" id="IPR032812">
    <property type="entry name" value="SbsA_Ig"/>
</dbReference>
<protein>
    <submittedName>
        <fullName evidence="5">DUF5050 domain-containing protein</fullName>
    </submittedName>
</protein>
<evidence type="ECO:0000313" key="5">
    <source>
        <dbReference type="EMBL" id="MCY6372565.1"/>
    </source>
</evidence>
<dbReference type="InterPro" id="IPR032485">
    <property type="entry name" value="LRP1-like_beta_prop"/>
</dbReference>
<feature type="chain" id="PRO_5047333628" evidence="2">
    <location>
        <begin position="26"/>
        <end position="423"/>
    </location>
</feature>
<feature type="signal peptide" evidence="2">
    <location>
        <begin position="1"/>
        <end position="25"/>
    </location>
</feature>